<keyword evidence="9" id="KW-1185">Reference proteome</keyword>
<keyword evidence="6" id="KW-0732">Signal</keyword>
<evidence type="ECO:0000256" key="5">
    <source>
        <dbReference type="ARBA" id="ARBA00023004"/>
    </source>
</evidence>
<evidence type="ECO:0000256" key="4">
    <source>
        <dbReference type="ARBA" id="ARBA00022982"/>
    </source>
</evidence>
<dbReference type="SUPFAM" id="SSF48695">
    <property type="entry name" value="Multiheme cytochromes"/>
    <property type="match status" value="1"/>
</dbReference>
<dbReference type="InterPro" id="IPR036280">
    <property type="entry name" value="Multihaem_cyt_sf"/>
</dbReference>
<keyword evidence="4" id="KW-0249">Electron transport</keyword>
<dbReference type="GO" id="GO:0046872">
    <property type="term" value="F:metal ion binding"/>
    <property type="evidence" value="ECO:0007669"/>
    <property type="project" value="UniProtKB-KW"/>
</dbReference>
<sequence length="114" mass="12506">MKKVIIAMMVVFTFALVAYAAGPATIDLAKEWSTPTTKKAVMFPHDKHQAKLKCVDCHMTEKGGTLKNQKTGAAFEPAKLGIKGMKNPAHDEFCWECHTAKSVPQGKSCTKCHK</sequence>
<dbReference type="GO" id="GO:0020037">
    <property type="term" value="F:heme binding"/>
    <property type="evidence" value="ECO:0007669"/>
    <property type="project" value="InterPro"/>
</dbReference>
<keyword evidence="3" id="KW-0479">Metal-binding</keyword>
<dbReference type="InterPro" id="IPR020942">
    <property type="entry name" value="Cyt_c_III_dom"/>
</dbReference>
<dbReference type="OrthoDB" id="9796996at2"/>
<feature type="domain" description="Class III cytochrome C" evidence="7">
    <location>
        <begin position="35"/>
        <end position="113"/>
    </location>
</feature>
<dbReference type="RefSeq" id="WP_132873283.1">
    <property type="nucleotide sequence ID" value="NZ_JAJUHT010000012.1"/>
</dbReference>
<keyword evidence="2" id="KW-0349">Heme</keyword>
<gene>
    <name evidence="8" type="ORF">C8D98_1391</name>
</gene>
<evidence type="ECO:0000313" key="9">
    <source>
        <dbReference type="Proteomes" id="UP000294614"/>
    </source>
</evidence>
<dbReference type="Pfam" id="PF02085">
    <property type="entry name" value="Cytochrom_CIII"/>
    <property type="match status" value="1"/>
</dbReference>
<evidence type="ECO:0000313" key="8">
    <source>
        <dbReference type="EMBL" id="TCK60515.1"/>
    </source>
</evidence>
<reference evidence="8 9" key="1">
    <citation type="submission" date="2019-03" db="EMBL/GenBank/DDBJ databases">
        <title>Genomic Encyclopedia of Type Strains, Phase IV (KMG-IV): sequencing the most valuable type-strain genomes for metagenomic binning, comparative biology and taxonomic classification.</title>
        <authorList>
            <person name="Goeker M."/>
        </authorList>
    </citation>
    <scope>NUCLEOTIDE SEQUENCE [LARGE SCALE GENOMIC DNA]</scope>
    <source>
        <strain evidence="8 9">DSM 24984</strain>
    </source>
</reference>
<dbReference type="EMBL" id="SMGG01000004">
    <property type="protein sequence ID" value="TCK60515.1"/>
    <property type="molecule type" value="Genomic_DNA"/>
</dbReference>
<dbReference type="GO" id="GO:0009055">
    <property type="term" value="F:electron transfer activity"/>
    <property type="evidence" value="ECO:0007669"/>
    <property type="project" value="InterPro"/>
</dbReference>
<dbReference type="Proteomes" id="UP000294614">
    <property type="component" value="Unassembled WGS sequence"/>
</dbReference>
<dbReference type="CDD" id="cd08168">
    <property type="entry name" value="Cytochrom_C3"/>
    <property type="match status" value="1"/>
</dbReference>
<organism evidence="8 9">
    <name type="scientific">Seleniivibrio woodruffii</name>
    <dbReference type="NCBI Taxonomy" id="1078050"/>
    <lineage>
        <taxon>Bacteria</taxon>
        <taxon>Pseudomonadati</taxon>
        <taxon>Deferribacterota</taxon>
        <taxon>Deferribacteres</taxon>
        <taxon>Deferribacterales</taxon>
        <taxon>Geovibrionaceae</taxon>
        <taxon>Seleniivibrio</taxon>
    </lineage>
</organism>
<name>A0A4R1K887_9BACT</name>
<dbReference type="Gene3D" id="3.90.10.10">
    <property type="entry name" value="Cytochrome C3"/>
    <property type="match status" value="1"/>
</dbReference>
<accession>A0A4R1K887</accession>
<evidence type="ECO:0000256" key="2">
    <source>
        <dbReference type="ARBA" id="ARBA00022617"/>
    </source>
</evidence>
<protein>
    <submittedName>
        <fullName evidence="8">Cytochrome c7-like protein</fullName>
    </submittedName>
</protein>
<evidence type="ECO:0000256" key="1">
    <source>
        <dbReference type="ARBA" id="ARBA00022448"/>
    </source>
</evidence>
<evidence type="ECO:0000256" key="6">
    <source>
        <dbReference type="SAM" id="SignalP"/>
    </source>
</evidence>
<feature type="signal peptide" evidence="6">
    <location>
        <begin position="1"/>
        <end position="20"/>
    </location>
</feature>
<comment type="caution">
    <text evidence="8">The sequence shown here is derived from an EMBL/GenBank/DDBJ whole genome shotgun (WGS) entry which is preliminary data.</text>
</comment>
<keyword evidence="1" id="KW-0813">Transport</keyword>
<evidence type="ECO:0000256" key="3">
    <source>
        <dbReference type="ARBA" id="ARBA00022723"/>
    </source>
</evidence>
<dbReference type="AlphaFoldDB" id="A0A4R1K887"/>
<feature type="chain" id="PRO_5020348601" evidence="6">
    <location>
        <begin position="21"/>
        <end position="114"/>
    </location>
</feature>
<keyword evidence="5" id="KW-0408">Iron</keyword>
<proteinExistence type="predicted"/>
<evidence type="ECO:0000259" key="7">
    <source>
        <dbReference type="Pfam" id="PF02085"/>
    </source>
</evidence>